<evidence type="ECO:0000313" key="2">
    <source>
        <dbReference type="Proteomes" id="UP000266723"/>
    </source>
</evidence>
<evidence type="ECO:0000313" key="1">
    <source>
        <dbReference type="EMBL" id="KAF3548500.1"/>
    </source>
</evidence>
<comment type="caution">
    <text evidence="1">The sequence shown here is derived from an EMBL/GenBank/DDBJ whole genome shotgun (WGS) entry which is preliminary data.</text>
</comment>
<sequence length="118" mass="12710">MLMPRMLALSAVQRQTAASRSTKPAMRLQHGLTGGAPNVTFNKLSAFTQTPSFTVSFGHVWIAGAVGVGLGLYGPGGQPERAASVRAKKSMFKARKMAREFLLAIFISLEIRLSVVYV</sequence>
<name>A0ABQ7C8F6_BRACR</name>
<reference evidence="1 2" key="1">
    <citation type="journal article" date="2020" name="BMC Genomics">
        <title>Intraspecific diversification of the crop wild relative Brassica cretica Lam. using demographic model selection.</title>
        <authorList>
            <person name="Kioukis A."/>
            <person name="Michalopoulou V.A."/>
            <person name="Briers L."/>
            <person name="Pirintsos S."/>
            <person name="Studholme D.J."/>
            <person name="Pavlidis P."/>
            <person name="Sarris P.F."/>
        </authorList>
    </citation>
    <scope>NUCLEOTIDE SEQUENCE [LARGE SCALE GENOMIC DNA]</scope>
    <source>
        <strain evidence="2">cv. PFS-1207/04</strain>
    </source>
</reference>
<protein>
    <submittedName>
        <fullName evidence="1">Uncharacterized protein</fullName>
    </submittedName>
</protein>
<accession>A0ABQ7C8F6</accession>
<organism evidence="1 2">
    <name type="scientific">Brassica cretica</name>
    <name type="common">Mustard</name>
    <dbReference type="NCBI Taxonomy" id="69181"/>
    <lineage>
        <taxon>Eukaryota</taxon>
        <taxon>Viridiplantae</taxon>
        <taxon>Streptophyta</taxon>
        <taxon>Embryophyta</taxon>
        <taxon>Tracheophyta</taxon>
        <taxon>Spermatophyta</taxon>
        <taxon>Magnoliopsida</taxon>
        <taxon>eudicotyledons</taxon>
        <taxon>Gunneridae</taxon>
        <taxon>Pentapetalae</taxon>
        <taxon>rosids</taxon>
        <taxon>malvids</taxon>
        <taxon>Brassicales</taxon>
        <taxon>Brassicaceae</taxon>
        <taxon>Brassiceae</taxon>
        <taxon>Brassica</taxon>
    </lineage>
</organism>
<gene>
    <name evidence="1" type="ORF">DY000_02003105</name>
</gene>
<keyword evidence="2" id="KW-1185">Reference proteome</keyword>
<dbReference type="Proteomes" id="UP000266723">
    <property type="component" value="Unassembled WGS sequence"/>
</dbReference>
<dbReference type="EMBL" id="QGKV02000832">
    <property type="protein sequence ID" value="KAF3548500.1"/>
    <property type="molecule type" value="Genomic_DNA"/>
</dbReference>
<proteinExistence type="predicted"/>